<evidence type="ECO:0000313" key="1">
    <source>
        <dbReference type="EMBL" id="UWP81260.1"/>
    </source>
</evidence>
<dbReference type="EMBL" id="CP073720">
    <property type="protein sequence ID" value="UWP81260.1"/>
    <property type="molecule type" value="Genomic_DNA"/>
</dbReference>
<sequence length="97" mass="10975">MSEELHPAWCARKVCTAYGTAADEYHRSEPFVIQTDDPWVDLFIFKVADADGANEFIEMTELERGTGQPWHLREPLRGMLLPRASADAAWRAVAELV</sequence>
<reference evidence="1" key="2">
    <citation type="submission" date="2022-09" db="EMBL/GenBank/DDBJ databases">
        <title>Biosynthetic gene clusters of Dactylosporangioum fulvum.</title>
        <authorList>
            <person name="Caradec T."/>
        </authorList>
    </citation>
    <scope>NUCLEOTIDE SEQUENCE</scope>
    <source>
        <strain evidence="1">NRRL B-16292</strain>
    </source>
</reference>
<organism evidence="1 2">
    <name type="scientific">Dactylosporangium fulvum</name>
    <dbReference type="NCBI Taxonomy" id="53359"/>
    <lineage>
        <taxon>Bacteria</taxon>
        <taxon>Bacillati</taxon>
        <taxon>Actinomycetota</taxon>
        <taxon>Actinomycetes</taxon>
        <taxon>Micromonosporales</taxon>
        <taxon>Micromonosporaceae</taxon>
        <taxon>Dactylosporangium</taxon>
    </lineage>
</organism>
<keyword evidence="2" id="KW-1185">Reference proteome</keyword>
<reference evidence="1" key="1">
    <citation type="submission" date="2021-04" db="EMBL/GenBank/DDBJ databases">
        <authorList>
            <person name="Hartkoorn R.C."/>
            <person name="Beaudoing E."/>
            <person name="Hot D."/>
        </authorList>
    </citation>
    <scope>NUCLEOTIDE SEQUENCE</scope>
    <source>
        <strain evidence="1">NRRL B-16292</strain>
    </source>
</reference>
<gene>
    <name evidence="1" type="ORF">Dfulv_40070</name>
</gene>
<proteinExistence type="predicted"/>
<dbReference type="RefSeq" id="WP_259859024.1">
    <property type="nucleotide sequence ID" value="NZ_BAAAST010000049.1"/>
</dbReference>
<evidence type="ECO:0000313" key="2">
    <source>
        <dbReference type="Proteomes" id="UP001059617"/>
    </source>
</evidence>
<dbReference type="Proteomes" id="UP001059617">
    <property type="component" value="Chromosome"/>
</dbReference>
<name>A0ABY5VVR3_9ACTN</name>
<accession>A0ABY5VVR3</accession>
<protein>
    <submittedName>
        <fullName evidence="1">Uncharacterized protein</fullName>
    </submittedName>
</protein>